<accession>A0A2T7CDZ4</accession>
<dbReference type="EMBL" id="CM009757">
    <property type="protein sequence ID" value="PUZ41569.1"/>
    <property type="molecule type" value="Genomic_DNA"/>
</dbReference>
<evidence type="ECO:0000313" key="2">
    <source>
        <dbReference type="EMBL" id="PUZ41569.1"/>
    </source>
</evidence>
<dbReference type="AlphaFoldDB" id="A0A2T7CDZ4"/>
<evidence type="ECO:0000313" key="3">
    <source>
        <dbReference type="Proteomes" id="UP000244336"/>
    </source>
</evidence>
<proteinExistence type="predicted"/>
<organism evidence="2 3">
    <name type="scientific">Panicum hallii var. hallii</name>
    <dbReference type="NCBI Taxonomy" id="1504633"/>
    <lineage>
        <taxon>Eukaryota</taxon>
        <taxon>Viridiplantae</taxon>
        <taxon>Streptophyta</taxon>
        <taxon>Embryophyta</taxon>
        <taxon>Tracheophyta</taxon>
        <taxon>Spermatophyta</taxon>
        <taxon>Magnoliopsida</taxon>
        <taxon>Liliopsida</taxon>
        <taxon>Poales</taxon>
        <taxon>Poaceae</taxon>
        <taxon>PACMAD clade</taxon>
        <taxon>Panicoideae</taxon>
        <taxon>Panicodae</taxon>
        <taxon>Paniceae</taxon>
        <taxon>Panicinae</taxon>
        <taxon>Panicum</taxon>
        <taxon>Panicum sect. Panicum</taxon>
    </lineage>
</organism>
<keyword evidence="3" id="KW-1185">Reference proteome</keyword>
<dbReference type="Proteomes" id="UP000244336">
    <property type="component" value="Chromosome 9"/>
</dbReference>
<evidence type="ECO:0000256" key="1">
    <source>
        <dbReference type="SAM" id="MobiDB-lite"/>
    </source>
</evidence>
<gene>
    <name evidence="2" type="ORF">GQ55_9G515200</name>
</gene>
<feature type="region of interest" description="Disordered" evidence="1">
    <location>
        <begin position="1"/>
        <end position="90"/>
    </location>
</feature>
<dbReference type="Gramene" id="PUZ41569">
    <property type="protein sequence ID" value="PUZ41569"/>
    <property type="gene ID" value="GQ55_9G515200"/>
</dbReference>
<protein>
    <submittedName>
        <fullName evidence="2">Uncharacterized protein</fullName>
    </submittedName>
</protein>
<sequence>MATEAKLTADAPPMSSSAPRPHRPARPPSRVRVPSRRPGGGPASRGTRASCYPRSATPAVASPARTPPPRYLLGHPAYPRTAGRGAPLYRTSRCPCRRAGIA</sequence>
<reference evidence="2 3" key="1">
    <citation type="submission" date="2018-04" db="EMBL/GenBank/DDBJ databases">
        <title>WGS assembly of Panicum hallii var. hallii HAL2.</title>
        <authorList>
            <person name="Lovell J."/>
            <person name="Jenkins J."/>
            <person name="Lowry D."/>
            <person name="Mamidi S."/>
            <person name="Sreedasyam A."/>
            <person name="Weng X."/>
            <person name="Barry K."/>
            <person name="Bonette J."/>
            <person name="Campitelli B."/>
            <person name="Daum C."/>
            <person name="Gordon S."/>
            <person name="Gould B."/>
            <person name="Lipzen A."/>
            <person name="MacQueen A."/>
            <person name="Palacio-Mejia J."/>
            <person name="Plott C."/>
            <person name="Shakirov E."/>
            <person name="Shu S."/>
            <person name="Yoshinaga Y."/>
            <person name="Zane M."/>
            <person name="Rokhsar D."/>
            <person name="Grimwood J."/>
            <person name="Schmutz J."/>
            <person name="Juenger T."/>
        </authorList>
    </citation>
    <scope>NUCLEOTIDE SEQUENCE [LARGE SCALE GENOMIC DNA]</scope>
    <source>
        <strain evidence="3">cv. HAL2</strain>
    </source>
</reference>
<name>A0A2T7CDZ4_9POAL</name>